<evidence type="ECO:0000256" key="6">
    <source>
        <dbReference type="ARBA" id="ARBA00023136"/>
    </source>
</evidence>
<keyword evidence="3" id="KW-0677">Repeat</keyword>
<comment type="caution">
    <text evidence="9">The sequence shown here is derived from an EMBL/GenBank/DDBJ whole genome shotgun (WGS) entry which is preliminary data.</text>
</comment>
<dbReference type="PANTHER" id="PTHR24186">
    <property type="entry name" value="PROTEIN PHOSPHATASE 1 REGULATORY SUBUNIT"/>
    <property type="match status" value="1"/>
</dbReference>
<dbReference type="EMBL" id="CM031814">
    <property type="protein sequence ID" value="KAG6649946.1"/>
    <property type="molecule type" value="Genomic_DNA"/>
</dbReference>
<accession>A0A8T1Q020</accession>
<dbReference type="Proteomes" id="UP000811609">
    <property type="component" value="Chromosome 6"/>
</dbReference>
<keyword evidence="6 7" id="KW-0472">Membrane</keyword>
<feature type="domain" description="PGG" evidence="8">
    <location>
        <begin position="42"/>
        <end position="136"/>
    </location>
</feature>
<evidence type="ECO:0000313" key="10">
    <source>
        <dbReference type="Proteomes" id="UP000811609"/>
    </source>
</evidence>
<feature type="transmembrane region" description="Helical" evidence="7">
    <location>
        <begin position="91"/>
        <end position="112"/>
    </location>
</feature>
<keyword evidence="5" id="KW-0040">ANK repeat</keyword>
<evidence type="ECO:0000256" key="4">
    <source>
        <dbReference type="ARBA" id="ARBA00022989"/>
    </source>
</evidence>
<sequence length="222" mass="24862">MATNERERINSCTKRTCWKTFLKNLIIPTTLPWFGHEKPDADIRNVLLVATALIAAVNFQAGVTPPGGVWQDDDKGRVPGRSIFSSRKVSYYFSLTCNTLTFSSSTFLLLSLTFGYPFLLEVLVATFAMAGTYAAAIFRFTPDETRNFRLISLVAAVPFVLRILICFVSCMVNKFLKHKKINKAQVDAMRNCTLLLPPLVLVTYGTDCHMLAEALLSIFFLD</sequence>
<name>A0A8T1Q020_CARIL</name>
<gene>
    <name evidence="9" type="ORF">CIPAW_06G009500</name>
</gene>
<evidence type="ECO:0000259" key="8">
    <source>
        <dbReference type="Pfam" id="PF13962"/>
    </source>
</evidence>
<proteinExistence type="predicted"/>
<evidence type="ECO:0000256" key="2">
    <source>
        <dbReference type="ARBA" id="ARBA00022692"/>
    </source>
</evidence>
<comment type="subcellular location">
    <subcellularLocation>
        <location evidence="1">Membrane</location>
        <topology evidence="1">Multi-pass membrane protein</topology>
    </subcellularLocation>
</comment>
<organism evidence="9 10">
    <name type="scientific">Carya illinoinensis</name>
    <name type="common">Pecan</name>
    <dbReference type="NCBI Taxonomy" id="32201"/>
    <lineage>
        <taxon>Eukaryota</taxon>
        <taxon>Viridiplantae</taxon>
        <taxon>Streptophyta</taxon>
        <taxon>Embryophyta</taxon>
        <taxon>Tracheophyta</taxon>
        <taxon>Spermatophyta</taxon>
        <taxon>Magnoliopsida</taxon>
        <taxon>eudicotyledons</taxon>
        <taxon>Gunneridae</taxon>
        <taxon>Pentapetalae</taxon>
        <taxon>rosids</taxon>
        <taxon>fabids</taxon>
        <taxon>Fagales</taxon>
        <taxon>Juglandaceae</taxon>
        <taxon>Carya</taxon>
    </lineage>
</organism>
<evidence type="ECO:0000256" key="5">
    <source>
        <dbReference type="ARBA" id="ARBA00023043"/>
    </source>
</evidence>
<dbReference type="InterPro" id="IPR026961">
    <property type="entry name" value="PGG_dom"/>
</dbReference>
<protein>
    <recommendedName>
        <fullName evidence="8">PGG domain-containing protein</fullName>
    </recommendedName>
</protein>
<keyword evidence="2 7" id="KW-0812">Transmembrane</keyword>
<feature type="transmembrane region" description="Helical" evidence="7">
    <location>
        <begin position="118"/>
        <end position="138"/>
    </location>
</feature>
<keyword evidence="10" id="KW-1185">Reference proteome</keyword>
<dbReference type="PANTHER" id="PTHR24186:SF37">
    <property type="entry name" value="PGG DOMAIN-CONTAINING PROTEIN"/>
    <property type="match status" value="1"/>
</dbReference>
<evidence type="ECO:0000256" key="7">
    <source>
        <dbReference type="SAM" id="Phobius"/>
    </source>
</evidence>
<evidence type="ECO:0000313" key="9">
    <source>
        <dbReference type="EMBL" id="KAG6649946.1"/>
    </source>
</evidence>
<dbReference type="GO" id="GO:0005886">
    <property type="term" value="C:plasma membrane"/>
    <property type="evidence" value="ECO:0007669"/>
    <property type="project" value="TreeGrafter"/>
</dbReference>
<feature type="transmembrane region" description="Helical" evidence="7">
    <location>
        <begin position="150"/>
        <end position="176"/>
    </location>
</feature>
<dbReference type="AlphaFoldDB" id="A0A8T1Q020"/>
<dbReference type="Pfam" id="PF13962">
    <property type="entry name" value="PGG"/>
    <property type="match status" value="1"/>
</dbReference>
<evidence type="ECO:0000256" key="3">
    <source>
        <dbReference type="ARBA" id="ARBA00022737"/>
    </source>
</evidence>
<keyword evidence="4 7" id="KW-1133">Transmembrane helix</keyword>
<reference evidence="9" key="1">
    <citation type="submission" date="2020-12" db="EMBL/GenBank/DDBJ databases">
        <title>WGS assembly of Carya illinoinensis cv. Pawnee.</title>
        <authorList>
            <person name="Platts A."/>
            <person name="Shu S."/>
            <person name="Wright S."/>
            <person name="Barry K."/>
            <person name="Edger P."/>
            <person name="Pires J.C."/>
            <person name="Schmutz J."/>
        </authorList>
    </citation>
    <scope>NUCLEOTIDE SEQUENCE</scope>
    <source>
        <tissue evidence="9">Leaf</tissue>
    </source>
</reference>
<evidence type="ECO:0000256" key="1">
    <source>
        <dbReference type="ARBA" id="ARBA00004141"/>
    </source>
</evidence>